<evidence type="ECO:0000313" key="2">
    <source>
        <dbReference type="EMBL" id="MBW0544148.1"/>
    </source>
</evidence>
<protein>
    <recommendedName>
        <fullName evidence="1">Chromo domain-containing protein</fullName>
    </recommendedName>
</protein>
<dbReference type="SUPFAM" id="SSF54160">
    <property type="entry name" value="Chromo domain-like"/>
    <property type="match status" value="1"/>
</dbReference>
<sequence length="127" mass="14754">MAFLQEHKINKNQQKSVRKVVGSFSNLKRSQYSCLPVQAPISMDVHTPVFHISLLEQFKTLSIPNKHKEPALPSIIKKEGEWEVSQMLDSQIKRGKLWYMVKWKGFSKDPERATWDQLKASSLFLNL</sequence>
<dbReference type="PROSITE" id="PS50013">
    <property type="entry name" value="CHROMO_2"/>
    <property type="match status" value="1"/>
</dbReference>
<dbReference type="AlphaFoldDB" id="A0A9Q3IK01"/>
<reference evidence="2" key="1">
    <citation type="submission" date="2021-03" db="EMBL/GenBank/DDBJ databases">
        <title>Draft genome sequence of rust myrtle Austropuccinia psidii MF-1, a brazilian biotype.</title>
        <authorList>
            <person name="Quecine M.C."/>
            <person name="Pachon D.M.R."/>
            <person name="Bonatelli M.L."/>
            <person name="Correr F.H."/>
            <person name="Franceschini L.M."/>
            <person name="Leite T.F."/>
            <person name="Margarido G.R.A."/>
            <person name="Almeida C.A."/>
            <person name="Ferrarezi J.A."/>
            <person name="Labate C.A."/>
        </authorList>
    </citation>
    <scope>NUCLEOTIDE SEQUENCE</scope>
    <source>
        <strain evidence="2">MF-1</strain>
    </source>
</reference>
<organism evidence="2 3">
    <name type="scientific">Austropuccinia psidii MF-1</name>
    <dbReference type="NCBI Taxonomy" id="1389203"/>
    <lineage>
        <taxon>Eukaryota</taxon>
        <taxon>Fungi</taxon>
        <taxon>Dikarya</taxon>
        <taxon>Basidiomycota</taxon>
        <taxon>Pucciniomycotina</taxon>
        <taxon>Pucciniomycetes</taxon>
        <taxon>Pucciniales</taxon>
        <taxon>Sphaerophragmiaceae</taxon>
        <taxon>Austropuccinia</taxon>
    </lineage>
</organism>
<evidence type="ECO:0000313" key="3">
    <source>
        <dbReference type="Proteomes" id="UP000765509"/>
    </source>
</evidence>
<dbReference type="Gene3D" id="2.40.50.40">
    <property type="match status" value="1"/>
</dbReference>
<dbReference type="Proteomes" id="UP000765509">
    <property type="component" value="Unassembled WGS sequence"/>
</dbReference>
<gene>
    <name evidence="2" type="ORF">O181_083863</name>
</gene>
<dbReference type="InterPro" id="IPR016197">
    <property type="entry name" value="Chromo-like_dom_sf"/>
</dbReference>
<dbReference type="CDD" id="cd00024">
    <property type="entry name" value="CD_CSD"/>
    <property type="match status" value="1"/>
</dbReference>
<evidence type="ECO:0000259" key="1">
    <source>
        <dbReference type="PROSITE" id="PS50013"/>
    </source>
</evidence>
<keyword evidence="3" id="KW-1185">Reference proteome</keyword>
<dbReference type="EMBL" id="AVOT02048955">
    <property type="protein sequence ID" value="MBW0544148.1"/>
    <property type="molecule type" value="Genomic_DNA"/>
</dbReference>
<comment type="caution">
    <text evidence="2">The sequence shown here is derived from an EMBL/GenBank/DDBJ whole genome shotgun (WGS) entry which is preliminary data.</text>
</comment>
<dbReference type="InterPro" id="IPR000953">
    <property type="entry name" value="Chromo/chromo_shadow_dom"/>
</dbReference>
<name>A0A9Q3IK01_9BASI</name>
<dbReference type="GO" id="GO:0006338">
    <property type="term" value="P:chromatin remodeling"/>
    <property type="evidence" value="ECO:0007669"/>
    <property type="project" value="UniProtKB-ARBA"/>
</dbReference>
<accession>A0A9Q3IK01</accession>
<proteinExistence type="predicted"/>
<feature type="domain" description="Chromo" evidence="1">
    <location>
        <begin position="82"/>
        <end position="116"/>
    </location>
</feature>